<feature type="compositionally biased region" description="Polar residues" evidence="3">
    <location>
        <begin position="384"/>
        <end position="393"/>
    </location>
</feature>
<protein>
    <recommendedName>
        <fullName evidence="4">Zn(2)-C6 fungal-type domain-containing protein</fullName>
    </recommendedName>
</protein>
<name>A0A9W8DM15_9FUNG</name>
<dbReference type="Proteomes" id="UP001150569">
    <property type="component" value="Unassembled WGS sequence"/>
</dbReference>
<feature type="domain" description="Zn(2)-C6 fungal-type" evidence="4">
    <location>
        <begin position="12"/>
        <end position="41"/>
    </location>
</feature>
<keyword evidence="6" id="KW-1185">Reference proteome</keyword>
<keyword evidence="2" id="KW-0539">Nucleus</keyword>
<dbReference type="OrthoDB" id="5575144at2759"/>
<dbReference type="CDD" id="cd00067">
    <property type="entry name" value="GAL4"/>
    <property type="match status" value="1"/>
</dbReference>
<feature type="compositionally biased region" description="Polar residues" evidence="3">
    <location>
        <begin position="72"/>
        <end position="95"/>
    </location>
</feature>
<evidence type="ECO:0000256" key="1">
    <source>
        <dbReference type="ARBA" id="ARBA00022723"/>
    </source>
</evidence>
<feature type="region of interest" description="Disordered" evidence="3">
    <location>
        <begin position="211"/>
        <end position="349"/>
    </location>
</feature>
<dbReference type="AlphaFoldDB" id="A0A9W8DM15"/>
<feature type="compositionally biased region" description="Polar residues" evidence="3">
    <location>
        <begin position="675"/>
        <end position="685"/>
    </location>
</feature>
<comment type="caution">
    <text evidence="5">The sequence shown here is derived from an EMBL/GenBank/DDBJ whole genome shotgun (WGS) entry which is preliminary data.</text>
</comment>
<keyword evidence="1" id="KW-0479">Metal-binding</keyword>
<evidence type="ECO:0000256" key="2">
    <source>
        <dbReference type="ARBA" id="ARBA00023242"/>
    </source>
</evidence>
<organism evidence="5 6">
    <name type="scientific">Tieghemiomyces parasiticus</name>
    <dbReference type="NCBI Taxonomy" id="78921"/>
    <lineage>
        <taxon>Eukaryota</taxon>
        <taxon>Fungi</taxon>
        <taxon>Fungi incertae sedis</taxon>
        <taxon>Zoopagomycota</taxon>
        <taxon>Kickxellomycotina</taxon>
        <taxon>Dimargaritomycetes</taxon>
        <taxon>Dimargaritales</taxon>
        <taxon>Dimargaritaceae</taxon>
        <taxon>Tieghemiomyces</taxon>
    </lineage>
</organism>
<evidence type="ECO:0000313" key="5">
    <source>
        <dbReference type="EMBL" id="KAJ1909561.1"/>
    </source>
</evidence>
<proteinExistence type="predicted"/>
<evidence type="ECO:0000313" key="6">
    <source>
        <dbReference type="Proteomes" id="UP001150569"/>
    </source>
</evidence>
<feature type="region of interest" description="Disordered" evidence="3">
    <location>
        <begin position="382"/>
        <end position="511"/>
    </location>
</feature>
<dbReference type="GO" id="GO:0000981">
    <property type="term" value="F:DNA-binding transcription factor activity, RNA polymerase II-specific"/>
    <property type="evidence" value="ECO:0007669"/>
    <property type="project" value="InterPro"/>
</dbReference>
<evidence type="ECO:0000259" key="4">
    <source>
        <dbReference type="PROSITE" id="PS50048"/>
    </source>
</evidence>
<sequence>MAAAKRKQVKNACTNCQRACKKCDDGRPCGRCVKYGLESSCHNSARKERKKGVKRGPYKRRQGKAGSDRRASVSSDGTIVSLGPSTDLATPSTSPDVGDPLSSGGYPGPARPSTYAAGLDSGLITPDEVLAGGDADDSKLTILSELCSAVLDTDPVASTAMITASSDLPPGSRSASPTNRLTTQMYDVHLQSPLYPTANSTLPRLIPSPSAVRSSVAHPHASARPLGLSSAAKSSRRRSHTVGASGRFSPDLGPSVLAPDTAVTGPSPPRVPQLPLAPLTRRSPTGLRSSRSASAIRPAYQAHAAHRHYARLPPPPPLVLHHHPHPPPTTSPYHHRPPGHHAGTTPYPPPLSVTSDSYDPAWEAAAPPRLRKISAAAAYPRLTSPDTCSNEEQPSSHKRQRSFSFHAPGPPSMLPRSPPRMARFSDPNLRMSSSTTGDPSRPGGYPGLPPAHHGVTTPPLLATSSLPSSTGSPGSATPHAQRADPFSPNGSSGGGVQLPSPLPTPVSGSFAHDKHPVRLAEYRTGLPGHHLSYHQGSSPVRGQVATATTGSPVVLPPLKESLLALRHDAHGAGSEPHTPTSAYHPSPQHRVGGPGGSLSNYSSPHIHRFPDSPSSGEQEDGEPTAGDTRQLPHANSLPGFRIHKRPALTIRTPGHHDPSSPVPQVYGGGDGGGNLQSKSSGGVRD</sequence>
<feature type="compositionally biased region" description="Pro residues" evidence="3">
    <location>
        <begin position="408"/>
        <end position="418"/>
    </location>
</feature>
<dbReference type="GO" id="GO:0008270">
    <property type="term" value="F:zinc ion binding"/>
    <property type="evidence" value="ECO:0007669"/>
    <property type="project" value="InterPro"/>
</dbReference>
<dbReference type="SUPFAM" id="SSF57701">
    <property type="entry name" value="Zn2/Cys6 DNA-binding domain"/>
    <property type="match status" value="1"/>
</dbReference>
<evidence type="ECO:0000256" key="3">
    <source>
        <dbReference type="SAM" id="MobiDB-lite"/>
    </source>
</evidence>
<dbReference type="SMART" id="SM00066">
    <property type="entry name" value="GAL4"/>
    <property type="match status" value="1"/>
</dbReference>
<dbReference type="PANTHER" id="PTHR47659:SF7">
    <property type="entry name" value="FUNGAL TRANSCRIPTIONAL REGULATORY PROTEIN, N-TERMINAL DOMAIN-CONTAINING PROTEIN"/>
    <property type="match status" value="1"/>
</dbReference>
<feature type="compositionally biased region" description="Basic residues" evidence="3">
    <location>
        <begin position="47"/>
        <end position="63"/>
    </location>
</feature>
<dbReference type="InterPro" id="IPR001138">
    <property type="entry name" value="Zn2Cys6_DnaBD"/>
</dbReference>
<dbReference type="EMBL" id="JANBPT010001182">
    <property type="protein sequence ID" value="KAJ1909561.1"/>
    <property type="molecule type" value="Genomic_DNA"/>
</dbReference>
<dbReference type="PANTHER" id="PTHR47659">
    <property type="entry name" value="ZN(II)2CYS6 TRANSCRIPTION FACTOR (EUROFUNG)-RELATED"/>
    <property type="match status" value="1"/>
</dbReference>
<dbReference type="InterPro" id="IPR050335">
    <property type="entry name" value="ERT1_acuK_gluconeogen_tf"/>
</dbReference>
<reference evidence="5" key="1">
    <citation type="submission" date="2022-07" db="EMBL/GenBank/DDBJ databases">
        <title>Phylogenomic reconstructions and comparative analyses of Kickxellomycotina fungi.</title>
        <authorList>
            <person name="Reynolds N.K."/>
            <person name="Stajich J.E."/>
            <person name="Barry K."/>
            <person name="Grigoriev I.V."/>
            <person name="Crous P."/>
            <person name="Smith M.E."/>
        </authorList>
    </citation>
    <scope>NUCLEOTIDE SEQUENCE</scope>
    <source>
        <strain evidence="5">RSA 861</strain>
    </source>
</reference>
<gene>
    <name evidence="5" type="ORF">IWQ60_011108</name>
</gene>
<feature type="compositionally biased region" description="Low complexity" evidence="3">
    <location>
        <begin position="456"/>
        <end position="478"/>
    </location>
</feature>
<accession>A0A9W8DM15</accession>
<dbReference type="InterPro" id="IPR036864">
    <property type="entry name" value="Zn2-C6_fun-type_DNA-bd_sf"/>
</dbReference>
<dbReference type="PROSITE" id="PS50048">
    <property type="entry name" value="ZN2_CY6_FUNGAL_2"/>
    <property type="match status" value="1"/>
</dbReference>
<feature type="region of interest" description="Disordered" evidence="3">
    <location>
        <begin position="570"/>
        <end position="685"/>
    </location>
</feature>
<dbReference type="Gene3D" id="4.10.240.10">
    <property type="entry name" value="Zn(2)-C6 fungal-type DNA-binding domain"/>
    <property type="match status" value="1"/>
</dbReference>
<feature type="compositionally biased region" description="Low complexity" evidence="3">
    <location>
        <begin position="288"/>
        <end position="303"/>
    </location>
</feature>
<feature type="region of interest" description="Disordered" evidence="3">
    <location>
        <begin position="41"/>
        <end position="119"/>
    </location>
</feature>